<dbReference type="Proteomes" id="UP000504610">
    <property type="component" value="Chromosome 4"/>
</dbReference>
<dbReference type="GeneID" id="108854589"/>
<dbReference type="InterPro" id="IPR003613">
    <property type="entry name" value="Ubox_domain"/>
</dbReference>
<dbReference type="AlphaFoldDB" id="A0A6J0NG14"/>
<dbReference type="EC" id="2.3.2.27" evidence="3"/>
<dbReference type="SMART" id="SM00185">
    <property type="entry name" value="ARM"/>
    <property type="match status" value="4"/>
</dbReference>
<dbReference type="InterPro" id="IPR000225">
    <property type="entry name" value="Armadillo"/>
</dbReference>
<dbReference type="SUPFAM" id="SSF57850">
    <property type="entry name" value="RING/U-box"/>
    <property type="match status" value="1"/>
</dbReference>
<keyword evidence="9" id="KW-1185">Reference proteome</keyword>
<dbReference type="SMART" id="SM00504">
    <property type="entry name" value="Ubox"/>
    <property type="match status" value="1"/>
</dbReference>
<dbReference type="InterPro" id="IPR058678">
    <property type="entry name" value="ARM_PUB"/>
</dbReference>
<dbReference type="PANTHER" id="PTHR23315:SF290">
    <property type="entry name" value="RING-TYPE E3 UBIQUITIN TRANSFERASE"/>
    <property type="match status" value="1"/>
</dbReference>
<evidence type="ECO:0000256" key="7">
    <source>
        <dbReference type="PROSITE-ProRule" id="PRU00259"/>
    </source>
</evidence>
<keyword evidence="5" id="KW-0677">Repeat</keyword>
<name>A0A6J0NG14_RAPSA</name>
<dbReference type="CDD" id="cd16664">
    <property type="entry name" value="RING-Ubox_PUB"/>
    <property type="match status" value="1"/>
</dbReference>
<dbReference type="InterPro" id="IPR045210">
    <property type="entry name" value="RING-Ubox_PUB"/>
</dbReference>
<comment type="pathway">
    <text evidence="2">Protein modification; protein ubiquitination.</text>
</comment>
<dbReference type="Pfam" id="PF04564">
    <property type="entry name" value="U-box"/>
    <property type="match status" value="1"/>
</dbReference>
<proteinExistence type="predicted"/>
<feature type="repeat" description="ARM" evidence="7">
    <location>
        <begin position="420"/>
        <end position="462"/>
    </location>
</feature>
<dbReference type="Pfam" id="PF25598">
    <property type="entry name" value="ARM_PUB"/>
    <property type="match status" value="1"/>
</dbReference>
<comment type="catalytic activity">
    <reaction evidence="1">
        <text>S-ubiquitinyl-[E2 ubiquitin-conjugating enzyme]-L-cysteine + [acceptor protein]-L-lysine = [E2 ubiquitin-conjugating enzyme]-L-cysteine + N(6)-ubiquitinyl-[acceptor protein]-L-lysine.</text>
        <dbReference type="EC" id="2.3.2.27"/>
    </reaction>
</comment>
<organism evidence="9 10">
    <name type="scientific">Raphanus sativus</name>
    <name type="common">Radish</name>
    <name type="synonym">Raphanus raphanistrum var. sativus</name>
    <dbReference type="NCBI Taxonomy" id="3726"/>
    <lineage>
        <taxon>Eukaryota</taxon>
        <taxon>Viridiplantae</taxon>
        <taxon>Streptophyta</taxon>
        <taxon>Embryophyta</taxon>
        <taxon>Tracheophyta</taxon>
        <taxon>Spermatophyta</taxon>
        <taxon>Magnoliopsida</taxon>
        <taxon>eudicotyledons</taxon>
        <taxon>Gunneridae</taxon>
        <taxon>Pentapetalae</taxon>
        <taxon>rosids</taxon>
        <taxon>malvids</taxon>
        <taxon>Brassicales</taxon>
        <taxon>Brassicaceae</taxon>
        <taxon>Brassiceae</taxon>
        <taxon>Raphanus</taxon>
    </lineage>
</organism>
<feature type="domain" description="U-box" evidence="8">
    <location>
        <begin position="281"/>
        <end position="356"/>
    </location>
</feature>
<dbReference type="GO" id="GO:0016567">
    <property type="term" value="P:protein ubiquitination"/>
    <property type="evidence" value="ECO:0007669"/>
    <property type="project" value="UniProtKB-UniPathway"/>
</dbReference>
<dbReference type="PROSITE" id="PS50176">
    <property type="entry name" value="ARM_REPEAT"/>
    <property type="match status" value="1"/>
</dbReference>
<dbReference type="InterPro" id="IPR013083">
    <property type="entry name" value="Znf_RING/FYVE/PHD"/>
</dbReference>
<dbReference type="RefSeq" id="XP_018483692.2">
    <property type="nucleotide sequence ID" value="XM_018628190.2"/>
</dbReference>
<sequence>MATDSAMFASSRRRQSPSLEAFLSPVNLSDVPLLQTLSSLSSEILSSFSDARFSFQRRNSRSLIRKVHVIFVLLQQHLAPDEPSLDPTAVLCFKELYLLLHHSKFLLRYCARSSKLWLLLQSPSLSSFFHDLSRDYSTLLDVLLHVDSLCLNDDVREQVELLHKHRYVDDNNDETLRNRLYSFLDEFENGSVPNSEELSFFFFEKLGIKDPISYRDEIEFLQEQIKSHGCDLEPTRSVINGFVDITRYVMFLSFKNQDGSRDVKKQRRSLISEEIKDTFTTLPKDFICSISLSIMNDPVIVSTGQTYDRSSIARWIHQEGRSTCPKTGQKLADLSFVPNLALRHLTKLWCQVNGLSQDSPPKPKESLPKVLQTRASMEANKATISILVQNLAHGSELAAGEIRVLTRTVMETRALIVEAGAIPYLRSLLKSQNAVAQENAVASIFNLSIDEGNKSLIMEEHDCLEPIMSVLVSGLTMEAKEIAAAALYTLSSVHDYKKTIANADGCMESLALMLRNGTVRGKKDAVYALYNLCLHPDNCSLMVKGGGVSALVGALADEAVAEKVAKVLGVVATQSLGAETIGREESAVNGLMELMRCGTPSGKEKAIATLLQLCTAGGAVVTEKVVKTPALAVLTRQLQLTGTDRAKRKAVSLSEVFKGCDQNTQR</sequence>
<dbReference type="Gene3D" id="3.30.40.10">
    <property type="entry name" value="Zinc/RING finger domain, C3HC4 (zinc finger)"/>
    <property type="match status" value="1"/>
</dbReference>
<evidence type="ECO:0000256" key="2">
    <source>
        <dbReference type="ARBA" id="ARBA00004906"/>
    </source>
</evidence>
<dbReference type="OrthoDB" id="629492at2759"/>
<evidence type="ECO:0000313" key="10">
    <source>
        <dbReference type="RefSeq" id="XP_018483692.2"/>
    </source>
</evidence>
<dbReference type="Gene3D" id="1.25.10.10">
    <property type="entry name" value="Leucine-rich Repeat Variant"/>
    <property type="match status" value="1"/>
</dbReference>
<keyword evidence="6" id="KW-0833">Ubl conjugation pathway</keyword>
<dbReference type="InterPro" id="IPR016024">
    <property type="entry name" value="ARM-type_fold"/>
</dbReference>
<dbReference type="InterPro" id="IPR011989">
    <property type="entry name" value="ARM-like"/>
</dbReference>
<evidence type="ECO:0000313" key="9">
    <source>
        <dbReference type="Proteomes" id="UP000504610"/>
    </source>
</evidence>
<gene>
    <name evidence="10" type="primary">LOC108854589</name>
</gene>
<protein>
    <recommendedName>
        <fullName evidence="3">RING-type E3 ubiquitin transferase</fullName>
        <ecNumber evidence="3">2.3.2.27</ecNumber>
    </recommendedName>
</protein>
<reference evidence="9" key="1">
    <citation type="journal article" date="2019" name="Database">
        <title>The radish genome database (RadishGD): an integrated information resource for radish genomics.</title>
        <authorList>
            <person name="Yu H.J."/>
            <person name="Baek S."/>
            <person name="Lee Y.J."/>
            <person name="Cho A."/>
            <person name="Mun J.H."/>
        </authorList>
    </citation>
    <scope>NUCLEOTIDE SEQUENCE [LARGE SCALE GENOMIC DNA]</scope>
    <source>
        <strain evidence="9">cv. WK10039</strain>
    </source>
</reference>
<accession>A0A6J0NG14</accession>
<reference evidence="10" key="2">
    <citation type="submission" date="2025-08" db="UniProtKB">
        <authorList>
            <consortium name="RefSeq"/>
        </authorList>
    </citation>
    <scope>IDENTIFICATION</scope>
    <source>
        <tissue evidence="10">Leaf</tissue>
    </source>
</reference>
<evidence type="ECO:0000259" key="8">
    <source>
        <dbReference type="PROSITE" id="PS51698"/>
    </source>
</evidence>
<dbReference type="SUPFAM" id="SSF48371">
    <property type="entry name" value="ARM repeat"/>
    <property type="match status" value="1"/>
</dbReference>
<evidence type="ECO:0000256" key="3">
    <source>
        <dbReference type="ARBA" id="ARBA00012483"/>
    </source>
</evidence>
<dbReference type="KEGG" id="rsz:108854589"/>
<keyword evidence="4" id="KW-0808">Transferase</keyword>
<dbReference type="UniPathway" id="UPA00143"/>
<dbReference type="GO" id="GO:0061630">
    <property type="term" value="F:ubiquitin protein ligase activity"/>
    <property type="evidence" value="ECO:0007669"/>
    <property type="project" value="UniProtKB-EC"/>
</dbReference>
<evidence type="ECO:0000256" key="5">
    <source>
        <dbReference type="ARBA" id="ARBA00022737"/>
    </source>
</evidence>
<dbReference type="PANTHER" id="PTHR23315">
    <property type="entry name" value="U BOX DOMAIN-CONTAINING"/>
    <property type="match status" value="1"/>
</dbReference>
<evidence type="ECO:0000256" key="1">
    <source>
        <dbReference type="ARBA" id="ARBA00000900"/>
    </source>
</evidence>
<dbReference type="PROSITE" id="PS51698">
    <property type="entry name" value="U_BOX"/>
    <property type="match status" value="1"/>
</dbReference>
<evidence type="ECO:0000256" key="4">
    <source>
        <dbReference type="ARBA" id="ARBA00022679"/>
    </source>
</evidence>
<evidence type="ECO:0000256" key="6">
    <source>
        <dbReference type="ARBA" id="ARBA00022786"/>
    </source>
</evidence>